<evidence type="ECO:0000313" key="3">
    <source>
        <dbReference type="Proteomes" id="UP001162156"/>
    </source>
</evidence>
<dbReference type="Proteomes" id="UP001162156">
    <property type="component" value="Unassembled WGS sequence"/>
</dbReference>
<dbReference type="SUPFAM" id="SSF53850">
    <property type="entry name" value="Periplasmic binding protein-like II"/>
    <property type="match status" value="1"/>
</dbReference>
<dbReference type="PROSITE" id="PS51408">
    <property type="entry name" value="TRANSFERRIN_LIKE_4"/>
    <property type="match status" value="1"/>
</dbReference>
<dbReference type="Gene3D" id="3.40.190.10">
    <property type="entry name" value="Periplasmic binding protein-like II"/>
    <property type="match status" value="1"/>
</dbReference>
<feature type="domain" description="Transferrin-like" evidence="1">
    <location>
        <begin position="1"/>
        <end position="81"/>
    </location>
</feature>
<organism evidence="2 3">
    <name type="scientific">Rhamnusium bicolor</name>
    <dbReference type="NCBI Taxonomy" id="1586634"/>
    <lineage>
        <taxon>Eukaryota</taxon>
        <taxon>Metazoa</taxon>
        <taxon>Ecdysozoa</taxon>
        <taxon>Arthropoda</taxon>
        <taxon>Hexapoda</taxon>
        <taxon>Insecta</taxon>
        <taxon>Pterygota</taxon>
        <taxon>Neoptera</taxon>
        <taxon>Endopterygota</taxon>
        <taxon>Coleoptera</taxon>
        <taxon>Polyphaga</taxon>
        <taxon>Cucujiformia</taxon>
        <taxon>Chrysomeloidea</taxon>
        <taxon>Cerambycidae</taxon>
        <taxon>Lepturinae</taxon>
        <taxon>Rhagiini</taxon>
        <taxon>Rhamnusium</taxon>
    </lineage>
</organism>
<proteinExistence type="predicted"/>
<name>A0AAV8ZQQ8_9CUCU</name>
<sequence length="81" mass="8902">MIVLRLKGLNSCHTGVGRNVGYKIPLTKLKQKGIIGNLAEPNISPRENELKAFSELFSKACIVGKWSPDPKINLKLSKSLV</sequence>
<keyword evidence="3" id="KW-1185">Reference proteome</keyword>
<comment type="caution">
    <text evidence="2">The sequence shown here is derived from an EMBL/GenBank/DDBJ whole genome shotgun (WGS) entry which is preliminary data.</text>
</comment>
<dbReference type="InterPro" id="IPR001156">
    <property type="entry name" value="Transferrin-like_dom"/>
</dbReference>
<dbReference type="AlphaFoldDB" id="A0AAV8ZQQ8"/>
<dbReference type="EMBL" id="JANEYF010000625">
    <property type="protein sequence ID" value="KAJ8968943.1"/>
    <property type="molecule type" value="Genomic_DNA"/>
</dbReference>
<evidence type="ECO:0000259" key="1">
    <source>
        <dbReference type="PROSITE" id="PS51408"/>
    </source>
</evidence>
<reference evidence="2" key="1">
    <citation type="journal article" date="2023" name="Insect Mol. Biol.">
        <title>Genome sequencing provides insights into the evolution of gene families encoding plant cell wall-degrading enzymes in longhorned beetles.</title>
        <authorList>
            <person name="Shin N.R."/>
            <person name="Okamura Y."/>
            <person name="Kirsch R."/>
            <person name="Pauchet Y."/>
        </authorList>
    </citation>
    <scope>NUCLEOTIDE SEQUENCE</scope>
    <source>
        <strain evidence="2">RBIC_L_NR</strain>
    </source>
</reference>
<accession>A0AAV8ZQQ8</accession>
<evidence type="ECO:0000313" key="2">
    <source>
        <dbReference type="EMBL" id="KAJ8968943.1"/>
    </source>
</evidence>
<dbReference type="Pfam" id="PF00405">
    <property type="entry name" value="Transferrin"/>
    <property type="match status" value="1"/>
</dbReference>
<gene>
    <name evidence="2" type="ORF">NQ314_002035</name>
</gene>
<protein>
    <recommendedName>
        <fullName evidence="1">Transferrin-like domain-containing protein</fullName>
    </recommendedName>
</protein>